<proteinExistence type="predicted"/>
<dbReference type="Proteomes" id="UP000489600">
    <property type="component" value="Unassembled WGS sequence"/>
</dbReference>
<sequence>MDSSGSTAYQTLWLGSPSPGLAEAWACHAIRLVGLCGLAHRGSGLPRHGSWDSTTRRGLGGSAHQCLGLDET</sequence>
<gene>
    <name evidence="1" type="ORF">ANE_LOCUS3367</name>
</gene>
<evidence type="ECO:0000313" key="2">
    <source>
        <dbReference type="Proteomes" id="UP000489600"/>
    </source>
</evidence>
<dbReference type="AlphaFoldDB" id="A0A565AU89"/>
<reference evidence="1" key="1">
    <citation type="submission" date="2019-07" db="EMBL/GenBank/DDBJ databases">
        <authorList>
            <person name="Dittberner H."/>
        </authorList>
    </citation>
    <scope>NUCLEOTIDE SEQUENCE [LARGE SCALE GENOMIC DNA]</scope>
</reference>
<keyword evidence="2" id="KW-1185">Reference proteome</keyword>
<evidence type="ECO:0000313" key="1">
    <source>
        <dbReference type="EMBL" id="VVA92922.1"/>
    </source>
</evidence>
<comment type="caution">
    <text evidence="1">The sequence shown here is derived from an EMBL/GenBank/DDBJ whole genome shotgun (WGS) entry which is preliminary data.</text>
</comment>
<organism evidence="1 2">
    <name type="scientific">Arabis nemorensis</name>
    <dbReference type="NCBI Taxonomy" id="586526"/>
    <lineage>
        <taxon>Eukaryota</taxon>
        <taxon>Viridiplantae</taxon>
        <taxon>Streptophyta</taxon>
        <taxon>Embryophyta</taxon>
        <taxon>Tracheophyta</taxon>
        <taxon>Spermatophyta</taxon>
        <taxon>Magnoliopsida</taxon>
        <taxon>eudicotyledons</taxon>
        <taxon>Gunneridae</taxon>
        <taxon>Pentapetalae</taxon>
        <taxon>rosids</taxon>
        <taxon>malvids</taxon>
        <taxon>Brassicales</taxon>
        <taxon>Brassicaceae</taxon>
        <taxon>Arabideae</taxon>
        <taxon>Arabis</taxon>
    </lineage>
</organism>
<accession>A0A565AU89</accession>
<dbReference type="EMBL" id="CABITT030000001">
    <property type="protein sequence ID" value="VVA92922.1"/>
    <property type="molecule type" value="Genomic_DNA"/>
</dbReference>
<protein>
    <submittedName>
        <fullName evidence="1">Uncharacterized protein</fullName>
    </submittedName>
</protein>
<name>A0A565AU89_9BRAS</name>